<reference evidence="9 10" key="1">
    <citation type="submission" date="2018-07" db="EMBL/GenBank/DDBJ databases">
        <title>Complete genome sequence of a Pseudomonas plecoglossicida strain pathogenic to the marine fish, Larimichthys crocea.</title>
        <authorList>
            <person name="Tao Z."/>
        </authorList>
    </citation>
    <scope>NUCLEOTIDE SEQUENCE [LARGE SCALE GENOMIC DNA]</scope>
    <source>
        <strain evidence="9 10">XSDHY-P</strain>
    </source>
</reference>
<evidence type="ECO:0000256" key="2">
    <source>
        <dbReference type="ARBA" id="ARBA00006156"/>
    </source>
</evidence>
<dbReference type="PANTHER" id="PTHR34040">
    <property type="entry name" value="FLAGELLAR BIOSYNTHETIC PROTEIN FLIQ"/>
    <property type="match status" value="1"/>
</dbReference>
<comment type="subcellular location">
    <subcellularLocation>
        <location evidence="1">Cell membrane</location>
        <topology evidence="1">Multi-pass membrane protein</topology>
    </subcellularLocation>
</comment>
<dbReference type="Proteomes" id="UP000256503">
    <property type="component" value="Chromosome"/>
</dbReference>
<dbReference type="PANTHER" id="PTHR34040:SF7">
    <property type="entry name" value="SURFACE PRESENTATION OF ANTIGENS PROTEIN SPAQ"/>
    <property type="match status" value="1"/>
</dbReference>
<keyword evidence="3" id="KW-1003">Cell membrane</keyword>
<dbReference type="EMBL" id="CP031146">
    <property type="protein sequence ID" value="AXM95548.1"/>
    <property type="molecule type" value="Genomic_DNA"/>
</dbReference>
<keyword evidence="4 8" id="KW-0812">Transmembrane</keyword>
<name>A0AAD0VSM5_PSEDL</name>
<evidence type="ECO:0000313" key="9">
    <source>
        <dbReference type="EMBL" id="AXM95548.1"/>
    </source>
</evidence>
<dbReference type="InterPro" id="IPR002191">
    <property type="entry name" value="Bac_export_3"/>
</dbReference>
<dbReference type="GeneID" id="49613145"/>
<keyword evidence="5 8" id="KW-1133">Transmembrane helix</keyword>
<keyword evidence="7 8" id="KW-0472">Membrane</keyword>
<accession>A0AAD0VSM5</accession>
<evidence type="ECO:0000313" key="10">
    <source>
        <dbReference type="Proteomes" id="UP000256503"/>
    </source>
</evidence>
<dbReference type="AlphaFoldDB" id="A0AAD0VSM5"/>
<dbReference type="GO" id="GO:0009306">
    <property type="term" value="P:protein secretion"/>
    <property type="evidence" value="ECO:0007669"/>
    <property type="project" value="InterPro"/>
</dbReference>
<proteinExistence type="inferred from homology"/>
<evidence type="ECO:0000256" key="1">
    <source>
        <dbReference type="ARBA" id="ARBA00004651"/>
    </source>
</evidence>
<comment type="similarity">
    <text evidence="2">Belongs to the FliQ/MopD/SpaQ family.</text>
</comment>
<sequence length="88" mass="9528">MNNADVLHFTSQCLWLVLILSMPTVIIAAAVGTLVSLVQALTQIQEQTLGFVAKLIAVVVTLFATAGWIGHELHAFGEMIMQKIPLVQ</sequence>
<evidence type="ECO:0000256" key="4">
    <source>
        <dbReference type="ARBA" id="ARBA00022692"/>
    </source>
</evidence>
<dbReference type="NCBIfam" id="TIGR01403">
    <property type="entry name" value="fliQ_rel_III"/>
    <property type="match status" value="1"/>
</dbReference>
<dbReference type="InterPro" id="IPR006306">
    <property type="entry name" value="T3SS_HrpO"/>
</dbReference>
<feature type="transmembrane region" description="Helical" evidence="8">
    <location>
        <begin position="49"/>
        <end position="69"/>
    </location>
</feature>
<evidence type="ECO:0000256" key="5">
    <source>
        <dbReference type="ARBA" id="ARBA00022989"/>
    </source>
</evidence>
<evidence type="ECO:0000256" key="8">
    <source>
        <dbReference type="SAM" id="Phobius"/>
    </source>
</evidence>
<evidence type="ECO:0000256" key="6">
    <source>
        <dbReference type="ARBA" id="ARBA00023026"/>
    </source>
</evidence>
<dbReference type="GO" id="GO:0005886">
    <property type="term" value="C:plasma membrane"/>
    <property type="evidence" value="ECO:0007669"/>
    <property type="project" value="UniProtKB-SubCell"/>
</dbReference>
<gene>
    <name evidence="9" type="ORF">DVB73_06900</name>
</gene>
<dbReference type="Pfam" id="PF01313">
    <property type="entry name" value="Bac_export_3"/>
    <property type="match status" value="1"/>
</dbReference>
<evidence type="ECO:0000256" key="3">
    <source>
        <dbReference type="ARBA" id="ARBA00022475"/>
    </source>
</evidence>
<dbReference type="PRINTS" id="PR00952">
    <property type="entry name" value="TYPE3IMQPROT"/>
</dbReference>
<keyword evidence="6" id="KW-0843">Virulence</keyword>
<feature type="transmembrane region" description="Helical" evidence="8">
    <location>
        <begin position="14"/>
        <end position="37"/>
    </location>
</feature>
<organism evidence="9 10">
    <name type="scientific">Pseudomonas plecoglossicida</name>
    <dbReference type="NCBI Taxonomy" id="70775"/>
    <lineage>
        <taxon>Bacteria</taxon>
        <taxon>Pseudomonadati</taxon>
        <taxon>Pseudomonadota</taxon>
        <taxon>Gammaproteobacteria</taxon>
        <taxon>Pseudomonadales</taxon>
        <taxon>Pseudomonadaceae</taxon>
        <taxon>Pseudomonas</taxon>
    </lineage>
</organism>
<dbReference type="RefSeq" id="WP_016394490.1">
    <property type="nucleotide sequence ID" value="NZ_BSOM01000021.1"/>
</dbReference>
<evidence type="ECO:0000256" key="7">
    <source>
        <dbReference type="ARBA" id="ARBA00023136"/>
    </source>
</evidence>
<dbReference type="PIRSF" id="PIRSF004669">
    <property type="entry name" value="FliQ"/>
    <property type="match status" value="1"/>
</dbReference>
<protein>
    <submittedName>
        <fullName evidence="9">EscS/YscS/HrcS family type III secretion system export apparatus protein</fullName>
    </submittedName>
</protein>